<dbReference type="RefSeq" id="XP_033450579.1">
    <property type="nucleotide sequence ID" value="XM_033589756.1"/>
</dbReference>
<name>A0A6A5RPI3_9PLEO</name>
<accession>A0A6A5RPI3</accession>
<reference evidence="1" key="1">
    <citation type="journal article" date="2020" name="Stud. Mycol.">
        <title>101 Dothideomycetes genomes: a test case for predicting lifestyles and emergence of pathogens.</title>
        <authorList>
            <person name="Haridas S."/>
            <person name="Albert R."/>
            <person name="Binder M."/>
            <person name="Bloem J."/>
            <person name="Labutti K."/>
            <person name="Salamov A."/>
            <person name="Andreopoulos B."/>
            <person name="Baker S."/>
            <person name="Barry K."/>
            <person name="Bills G."/>
            <person name="Bluhm B."/>
            <person name="Cannon C."/>
            <person name="Castanera R."/>
            <person name="Culley D."/>
            <person name="Daum C."/>
            <person name="Ezra D."/>
            <person name="Gonzalez J."/>
            <person name="Henrissat B."/>
            <person name="Kuo A."/>
            <person name="Liang C."/>
            <person name="Lipzen A."/>
            <person name="Lutzoni F."/>
            <person name="Magnuson J."/>
            <person name="Mondo S."/>
            <person name="Nolan M."/>
            <person name="Ohm R."/>
            <person name="Pangilinan J."/>
            <person name="Park H.-J."/>
            <person name="Ramirez L."/>
            <person name="Alfaro M."/>
            <person name="Sun H."/>
            <person name="Tritt A."/>
            <person name="Yoshinaga Y."/>
            <person name="Zwiers L.-H."/>
            <person name="Turgeon B."/>
            <person name="Goodwin S."/>
            <person name="Spatafora J."/>
            <person name="Crous P."/>
            <person name="Grigoriev I."/>
        </authorList>
    </citation>
    <scope>NUCLEOTIDE SEQUENCE</scope>
    <source>
        <strain evidence="1">CBS 183.55</strain>
    </source>
</reference>
<evidence type="ECO:0000313" key="2">
    <source>
        <dbReference type="Proteomes" id="UP000800082"/>
    </source>
</evidence>
<protein>
    <submittedName>
        <fullName evidence="1">Uncharacterized protein</fullName>
    </submittedName>
</protein>
<dbReference type="Proteomes" id="UP000800082">
    <property type="component" value="Unassembled WGS sequence"/>
</dbReference>
<dbReference type="EMBL" id="ML978963">
    <property type="protein sequence ID" value="KAF1930331.1"/>
    <property type="molecule type" value="Genomic_DNA"/>
</dbReference>
<dbReference type="GeneID" id="54347404"/>
<keyword evidence="2" id="KW-1185">Reference proteome</keyword>
<evidence type="ECO:0000313" key="1">
    <source>
        <dbReference type="EMBL" id="KAF1930331.1"/>
    </source>
</evidence>
<proteinExistence type="predicted"/>
<sequence>MGGAMPGVSIGATQGAVGQAQAQLMQSRATSEYLDPEVRLQSLSCSLLRPKSMTFGLSCLSFGSGLLLLLDPLSLLFHLSFMLLFLSYPFKSLCVFVCGEKGVLLLGQEMAVRRTWCTSTSLNIE</sequence>
<organism evidence="1 2">
    <name type="scientific">Didymella exigua CBS 183.55</name>
    <dbReference type="NCBI Taxonomy" id="1150837"/>
    <lineage>
        <taxon>Eukaryota</taxon>
        <taxon>Fungi</taxon>
        <taxon>Dikarya</taxon>
        <taxon>Ascomycota</taxon>
        <taxon>Pezizomycotina</taxon>
        <taxon>Dothideomycetes</taxon>
        <taxon>Pleosporomycetidae</taxon>
        <taxon>Pleosporales</taxon>
        <taxon>Pleosporineae</taxon>
        <taxon>Didymellaceae</taxon>
        <taxon>Didymella</taxon>
    </lineage>
</organism>
<dbReference type="AlphaFoldDB" id="A0A6A5RPI3"/>
<gene>
    <name evidence="1" type="ORF">M421DRAFT_371562</name>
</gene>